<keyword evidence="3" id="KW-1185">Reference proteome</keyword>
<feature type="region of interest" description="Disordered" evidence="1">
    <location>
        <begin position="1"/>
        <end position="117"/>
    </location>
</feature>
<proteinExistence type="predicted"/>
<dbReference type="EMBL" id="JAIWYP010000001">
    <property type="protein sequence ID" value="KAH3877024.1"/>
    <property type="molecule type" value="Genomic_DNA"/>
</dbReference>
<accession>A0A9D4MJ49</accession>
<sequence length="154" mass="14707">MSAAGSTGSVTASGNGSAGSTSVTASGGIAATHSSGSVSTTTSSTSSTATPPPTPASPAAPQTPATPTPTQGPSTASPLATPASPPTSSAAGAQGQIPGQAQSLPSNGGPTRQKSWELLDQQAISNAKKATSVPPQIQNPATAVVTVRCHIIHT</sequence>
<reference evidence="2" key="1">
    <citation type="journal article" date="2019" name="bioRxiv">
        <title>The Genome of the Zebra Mussel, Dreissena polymorpha: A Resource for Invasive Species Research.</title>
        <authorList>
            <person name="McCartney M.A."/>
            <person name="Auch B."/>
            <person name="Kono T."/>
            <person name="Mallez S."/>
            <person name="Zhang Y."/>
            <person name="Obille A."/>
            <person name="Becker A."/>
            <person name="Abrahante J.E."/>
            <person name="Garbe J."/>
            <person name="Badalamenti J.P."/>
            <person name="Herman A."/>
            <person name="Mangelson H."/>
            <person name="Liachko I."/>
            <person name="Sullivan S."/>
            <person name="Sone E.D."/>
            <person name="Koren S."/>
            <person name="Silverstein K.A.T."/>
            <person name="Beckman K.B."/>
            <person name="Gohl D.M."/>
        </authorList>
    </citation>
    <scope>NUCLEOTIDE SEQUENCE</scope>
    <source>
        <strain evidence="2">Duluth1</strain>
        <tissue evidence="2">Whole animal</tissue>
    </source>
</reference>
<dbReference type="AlphaFoldDB" id="A0A9D4MJ49"/>
<feature type="compositionally biased region" description="Polar residues" evidence="1">
    <location>
        <begin position="104"/>
        <end position="113"/>
    </location>
</feature>
<organism evidence="2 3">
    <name type="scientific">Dreissena polymorpha</name>
    <name type="common">Zebra mussel</name>
    <name type="synonym">Mytilus polymorpha</name>
    <dbReference type="NCBI Taxonomy" id="45954"/>
    <lineage>
        <taxon>Eukaryota</taxon>
        <taxon>Metazoa</taxon>
        <taxon>Spiralia</taxon>
        <taxon>Lophotrochozoa</taxon>
        <taxon>Mollusca</taxon>
        <taxon>Bivalvia</taxon>
        <taxon>Autobranchia</taxon>
        <taxon>Heteroconchia</taxon>
        <taxon>Euheterodonta</taxon>
        <taxon>Imparidentia</taxon>
        <taxon>Neoheterodontei</taxon>
        <taxon>Myida</taxon>
        <taxon>Dreissenoidea</taxon>
        <taxon>Dreissenidae</taxon>
        <taxon>Dreissena</taxon>
    </lineage>
</organism>
<reference evidence="2" key="2">
    <citation type="submission" date="2020-11" db="EMBL/GenBank/DDBJ databases">
        <authorList>
            <person name="McCartney M.A."/>
            <person name="Auch B."/>
            <person name="Kono T."/>
            <person name="Mallez S."/>
            <person name="Becker A."/>
            <person name="Gohl D.M."/>
            <person name="Silverstein K.A.T."/>
            <person name="Koren S."/>
            <person name="Bechman K.B."/>
            <person name="Herman A."/>
            <person name="Abrahante J.E."/>
            <person name="Garbe J."/>
        </authorList>
    </citation>
    <scope>NUCLEOTIDE SEQUENCE</scope>
    <source>
        <strain evidence="2">Duluth1</strain>
        <tissue evidence="2">Whole animal</tissue>
    </source>
</reference>
<protein>
    <submittedName>
        <fullName evidence="2">Uncharacterized protein</fullName>
    </submittedName>
</protein>
<feature type="compositionally biased region" description="Low complexity" evidence="1">
    <location>
        <begin position="59"/>
        <end position="103"/>
    </location>
</feature>
<gene>
    <name evidence="2" type="ORF">DPMN_000878</name>
</gene>
<evidence type="ECO:0000313" key="3">
    <source>
        <dbReference type="Proteomes" id="UP000828390"/>
    </source>
</evidence>
<comment type="caution">
    <text evidence="2">The sequence shown here is derived from an EMBL/GenBank/DDBJ whole genome shotgun (WGS) entry which is preliminary data.</text>
</comment>
<name>A0A9D4MJ49_DREPO</name>
<feature type="compositionally biased region" description="Low complexity" evidence="1">
    <location>
        <begin position="1"/>
        <end position="49"/>
    </location>
</feature>
<dbReference type="Proteomes" id="UP000828390">
    <property type="component" value="Unassembled WGS sequence"/>
</dbReference>
<evidence type="ECO:0000256" key="1">
    <source>
        <dbReference type="SAM" id="MobiDB-lite"/>
    </source>
</evidence>
<evidence type="ECO:0000313" key="2">
    <source>
        <dbReference type="EMBL" id="KAH3877024.1"/>
    </source>
</evidence>